<feature type="chain" id="PRO_5021733039" description="CBM-cenC domain-containing protein" evidence="1">
    <location>
        <begin position="21"/>
        <end position="254"/>
    </location>
</feature>
<gene>
    <name evidence="2" type="ORF">Focb16_v004455</name>
</gene>
<name>A0A559LKG3_FUSOC</name>
<proteinExistence type="predicted"/>
<evidence type="ECO:0000256" key="1">
    <source>
        <dbReference type="SAM" id="SignalP"/>
    </source>
</evidence>
<protein>
    <recommendedName>
        <fullName evidence="4">CBM-cenC domain-containing protein</fullName>
    </recommendedName>
</protein>
<comment type="caution">
    <text evidence="2">The sequence shown here is derived from an EMBL/GenBank/DDBJ whole genome shotgun (WGS) entry which is preliminary data.</text>
</comment>
<dbReference type="Proteomes" id="UP000320707">
    <property type="component" value="Unassembled WGS sequence"/>
</dbReference>
<evidence type="ECO:0000313" key="2">
    <source>
        <dbReference type="EMBL" id="TVY74766.1"/>
    </source>
</evidence>
<organism evidence="2 3">
    <name type="scientific">Fusarium oxysporum f. sp. cubense</name>
    <dbReference type="NCBI Taxonomy" id="61366"/>
    <lineage>
        <taxon>Eukaryota</taxon>
        <taxon>Fungi</taxon>
        <taxon>Dikarya</taxon>
        <taxon>Ascomycota</taxon>
        <taxon>Pezizomycotina</taxon>
        <taxon>Sordariomycetes</taxon>
        <taxon>Hypocreomycetidae</taxon>
        <taxon>Hypocreales</taxon>
        <taxon>Nectriaceae</taxon>
        <taxon>Fusarium</taxon>
        <taxon>Fusarium oxysporum species complex</taxon>
    </lineage>
</organism>
<feature type="signal peptide" evidence="1">
    <location>
        <begin position="1"/>
        <end position="20"/>
    </location>
</feature>
<reference evidence="2 3" key="1">
    <citation type="journal article" date="2019" name="Microbiol. Resour. Announc.">
        <title>High-quality draft genome sequence of Fusarium oxysporum f. sp. cubense strain 160527, a causal agent of Panama disease.</title>
        <authorList>
            <person name="Asai S."/>
            <person name="Ayukawa Y."/>
            <person name="Gan P."/>
            <person name="Masuda S."/>
            <person name="Komatsu K."/>
            <person name="Shirasu K."/>
            <person name="Arie T."/>
        </authorList>
    </citation>
    <scope>NUCLEOTIDE SEQUENCE [LARGE SCALE GENOMIC DNA]</scope>
    <source>
        <strain evidence="2 3">160527</strain>
    </source>
</reference>
<evidence type="ECO:0008006" key="4">
    <source>
        <dbReference type="Google" id="ProtNLM"/>
    </source>
</evidence>
<keyword evidence="1" id="KW-0732">Signal</keyword>
<sequence>MSLRTAIAACAIIALAGVDASVCKPHSSHPALISSTETLSTSTETEASSQITSSVASSFTDALSIAIITATTTTAAEETSSAATEISATITTSAAPVETLFFLNAGFDNGGAGWTAGPGAAFLANVNYHTNPGSAVVAVTETGEASASWLSAQLGNLVPGQEYEVSLYWFLDWFVVDGDQCTYGFYIDGAGQTYAASWINGDRSFRRISSSFTAARANPVFEFKLWCAPFYDTGESDWSPLVNAYIDDADIVAV</sequence>
<dbReference type="EMBL" id="SRMI01000003">
    <property type="protein sequence ID" value="TVY74766.1"/>
    <property type="molecule type" value="Genomic_DNA"/>
</dbReference>
<dbReference type="AlphaFoldDB" id="A0A559LKG3"/>
<evidence type="ECO:0000313" key="3">
    <source>
        <dbReference type="Proteomes" id="UP000320707"/>
    </source>
</evidence>
<accession>A0A559LKG3</accession>
<dbReference type="Gene3D" id="2.60.120.260">
    <property type="entry name" value="Galactose-binding domain-like"/>
    <property type="match status" value="1"/>
</dbReference>